<organism evidence="1 2">
    <name type="scientific">Mycena maculata</name>
    <dbReference type="NCBI Taxonomy" id="230809"/>
    <lineage>
        <taxon>Eukaryota</taxon>
        <taxon>Fungi</taxon>
        <taxon>Dikarya</taxon>
        <taxon>Basidiomycota</taxon>
        <taxon>Agaricomycotina</taxon>
        <taxon>Agaricomycetes</taxon>
        <taxon>Agaricomycetidae</taxon>
        <taxon>Agaricales</taxon>
        <taxon>Marasmiineae</taxon>
        <taxon>Mycenaceae</taxon>
        <taxon>Mycena</taxon>
    </lineage>
</organism>
<evidence type="ECO:0000313" key="2">
    <source>
        <dbReference type="Proteomes" id="UP001215280"/>
    </source>
</evidence>
<reference evidence="1" key="1">
    <citation type="submission" date="2023-03" db="EMBL/GenBank/DDBJ databases">
        <title>Massive genome expansion in bonnet fungi (Mycena s.s.) driven by repeated elements and novel gene families across ecological guilds.</title>
        <authorList>
            <consortium name="Lawrence Berkeley National Laboratory"/>
            <person name="Harder C.B."/>
            <person name="Miyauchi S."/>
            <person name="Viragh M."/>
            <person name="Kuo A."/>
            <person name="Thoen E."/>
            <person name="Andreopoulos B."/>
            <person name="Lu D."/>
            <person name="Skrede I."/>
            <person name="Drula E."/>
            <person name="Henrissat B."/>
            <person name="Morin E."/>
            <person name="Kohler A."/>
            <person name="Barry K."/>
            <person name="LaButti K."/>
            <person name="Morin E."/>
            <person name="Salamov A."/>
            <person name="Lipzen A."/>
            <person name="Mereny Z."/>
            <person name="Hegedus B."/>
            <person name="Baldrian P."/>
            <person name="Stursova M."/>
            <person name="Weitz H."/>
            <person name="Taylor A."/>
            <person name="Grigoriev I.V."/>
            <person name="Nagy L.G."/>
            <person name="Martin F."/>
            <person name="Kauserud H."/>
        </authorList>
    </citation>
    <scope>NUCLEOTIDE SEQUENCE</scope>
    <source>
        <strain evidence="1">CBHHK188m</strain>
    </source>
</reference>
<keyword evidence="2" id="KW-1185">Reference proteome</keyword>
<gene>
    <name evidence="1" type="ORF">DFH07DRAFT_144452</name>
</gene>
<dbReference type="Proteomes" id="UP001215280">
    <property type="component" value="Unassembled WGS sequence"/>
</dbReference>
<sequence>MSRLCRYSASARTSSNLIYTPLRPRTVLRGAPSLRARPPERVASRIIIILSILHPSSRILRHCLAHAPRTISLTYLCTTPPMSYSRFESVFCFVVRVSNLIEGFIIMNLSSPRVPSAKSRFSTSLLCDPAQDCLRERRAPRAGRHCRPSQRGRTIPTDKPIWTRALARAGHYRTRIRFGHTGFRFPGSHDVRYKDSVAKQCNETRKNIEAASYYPPTLHHHGKELTNINGR</sequence>
<protein>
    <submittedName>
        <fullName evidence="1">Uncharacterized protein</fullName>
    </submittedName>
</protein>
<proteinExistence type="predicted"/>
<comment type="caution">
    <text evidence="1">The sequence shown here is derived from an EMBL/GenBank/DDBJ whole genome shotgun (WGS) entry which is preliminary data.</text>
</comment>
<accession>A0AAD7I0H6</accession>
<name>A0AAD7I0H6_9AGAR</name>
<dbReference type="AlphaFoldDB" id="A0AAD7I0H6"/>
<dbReference type="EMBL" id="JARJLG010000177">
    <property type="protein sequence ID" value="KAJ7732226.1"/>
    <property type="molecule type" value="Genomic_DNA"/>
</dbReference>
<evidence type="ECO:0000313" key="1">
    <source>
        <dbReference type="EMBL" id="KAJ7732226.1"/>
    </source>
</evidence>